<dbReference type="InterPro" id="IPR056173">
    <property type="entry name" value="Sec20_C"/>
</dbReference>
<organism evidence="14 15">
    <name type="scientific">Malassezia arunalokei</name>
    <dbReference type="NCBI Taxonomy" id="1514897"/>
    <lineage>
        <taxon>Eukaryota</taxon>
        <taxon>Fungi</taxon>
        <taxon>Dikarya</taxon>
        <taxon>Basidiomycota</taxon>
        <taxon>Ustilaginomycotina</taxon>
        <taxon>Malasseziomycetes</taxon>
        <taxon>Malasseziales</taxon>
        <taxon>Malasseziaceae</taxon>
        <taxon>Malassezia</taxon>
    </lineage>
</organism>
<proteinExistence type="inferred from homology"/>
<name>A0AAJ5Z3F6_9BASI</name>
<evidence type="ECO:0000256" key="6">
    <source>
        <dbReference type="ARBA" id="ARBA00022989"/>
    </source>
</evidence>
<evidence type="ECO:0000256" key="4">
    <source>
        <dbReference type="ARBA" id="ARBA00022824"/>
    </source>
</evidence>
<evidence type="ECO:0000256" key="11">
    <source>
        <dbReference type="SAM" id="MobiDB-lite"/>
    </source>
</evidence>
<comment type="subcellular location">
    <subcellularLocation>
        <location evidence="1">Endoplasmic reticulum membrane</location>
        <topology evidence="1">Single-pass type IV membrane protein</topology>
    </subcellularLocation>
</comment>
<keyword evidence="5" id="KW-0931">ER-Golgi transport</keyword>
<feature type="region of interest" description="Disordered" evidence="11">
    <location>
        <begin position="311"/>
        <end position="343"/>
    </location>
</feature>
<keyword evidence="7 10" id="KW-0175">Coiled coil</keyword>
<keyword evidence="2" id="KW-0813">Transport</keyword>
<evidence type="ECO:0000256" key="2">
    <source>
        <dbReference type="ARBA" id="ARBA00022448"/>
    </source>
</evidence>
<feature type="coiled-coil region" evidence="10">
    <location>
        <begin position="40"/>
        <end position="78"/>
    </location>
</feature>
<keyword evidence="8 12" id="KW-0472">Membrane</keyword>
<evidence type="ECO:0000259" key="13">
    <source>
        <dbReference type="Pfam" id="PF03908"/>
    </source>
</evidence>
<feature type="compositionally biased region" description="Polar residues" evidence="11">
    <location>
        <begin position="317"/>
        <end position="332"/>
    </location>
</feature>
<evidence type="ECO:0000313" key="15">
    <source>
        <dbReference type="Proteomes" id="UP001217582"/>
    </source>
</evidence>
<evidence type="ECO:0000256" key="7">
    <source>
        <dbReference type="ARBA" id="ARBA00023054"/>
    </source>
</evidence>
<dbReference type="GO" id="GO:0005789">
    <property type="term" value="C:endoplasmic reticulum membrane"/>
    <property type="evidence" value="ECO:0007669"/>
    <property type="project" value="UniProtKB-SubCell"/>
</dbReference>
<dbReference type="InterPro" id="IPR005606">
    <property type="entry name" value="Sec20"/>
</dbReference>
<feature type="compositionally biased region" description="Polar residues" evidence="11">
    <location>
        <begin position="555"/>
        <end position="568"/>
    </location>
</feature>
<keyword evidence="4" id="KW-0256">Endoplasmic reticulum</keyword>
<feature type="region of interest" description="Disordered" evidence="11">
    <location>
        <begin position="418"/>
        <end position="620"/>
    </location>
</feature>
<evidence type="ECO:0000256" key="10">
    <source>
        <dbReference type="SAM" id="Coils"/>
    </source>
</evidence>
<protein>
    <submittedName>
        <fullName evidence="14">Protein transport protein sec20</fullName>
    </submittedName>
</protein>
<feature type="compositionally biased region" description="Low complexity" evidence="11">
    <location>
        <begin position="506"/>
        <end position="518"/>
    </location>
</feature>
<dbReference type="GO" id="GO:0005484">
    <property type="term" value="F:SNAP receptor activity"/>
    <property type="evidence" value="ECO:0007669"/>
    <property type="project" value="InterPro"/>
</dbReference>
<dbReference type="GO" id="GO:0031201">
    <property type="term" value="C:SNARE complex"/>
    <property type="evidence" value="ECO:0007669"/>
    <property type="project" value="TreeGrafter"/>
</dbReference>
<dbReference type="AlphaFoldDB" id="A0AAJ5Z3F6"/>
<feature type="compositionally biased region" description="Low complexity" evidence="11">
    <location>
        <begin position="538"/>
        <end position="551"/>
    </location>
</feature>
<evidence type="ECO:0000256" key="1">
    <source>
        <dbReference type="ARBA" id="ARBA00004163"/>
    </source>
</evidence>
<evidence type="ECO:0000256" key="8">
    <source>
        <dbReference type="ARBA" id="ARBA00023136"/>
    </source>
</evidence>
<evidence type="ECO:0000256" key="9">
    <source>
        <dbReference type="ARBA" id="ARBA00037934"/>
    </source>
</evidence>
<feature type="compositionally biased region" description="Polar residues" evidence="11">
    <location>
        <begin position="519"/>
        <end position="530"/>
    </location>
</feature>
<dbReference type="Pfam" id="PF03908">
    <property type="entry name" value="Sec20"/>
    <property type="match status" value="1"/>
</dbReference>
<sequence>MDQAQTALPAEALRLRDAVSRRLHDVYHVQIPRLAECKDVSEYETELHETLQRIASLVQQMADDVDDAESAAERAALKTLVDTNRNELMRVRQASRRALLAAHRATVSRREDSARSALLSHAARQNSGVRAAPLDRASATSEQVTGALQRTVKLMSSELEKSGYSTQLLAESSETIAQVSNKYASFNDLLRDSVSMIRQMERAELVDLGILGASITFFLACVLYILYARIFSRGIHALSLTWHASSSIGSGALGLFSALQHREPRHVSREHDPIEEAIRFASSEEAVPRRHRKHAQKAAGKPWVDVVELTASPTPPRQSENPGSFSENSASPLTADLPDSAHTGSLLAETSPVFLSPTEKAVTASANTMPASLPTGKILTKSQSDAFSALADKRFTDKSATLSVSSEEVVSASVSAISESVSTDDSLTAESAASLVPSEDASSPSTGAPPEPIPTDSIVPEKSATISARKEDAVSASTSALSEPVLTQEVLAAKSTTLLVPEEDSSSASTSTGPESVSTDQEVSESTAAGQKSPDFDSTSTTPEPFTSETPARIATSTALDFSGNSDYAASIDRVPSSSSDSSLHSEPTSLDATETSSPTPPLFDLQSSSERRRRPWDEL</sequence>
<dbReference type="PANTHER" id="PTHR12825">
    <property type="entry name" value="BNIP1-RELATED"/>
    <property type="match status" value="1"/>
</dbReference>
<evidence type="ECO:0000256" key="3">
    <source>
        <dbReference type="ARBA" id="ARBA00022692"/>
    </source>
</evidence>
<feature type="domain" description="Sec20 C-terminal" evidence="13">
    <location>
        <begin position="140"/>
        <end position="230"/>
    </location>
</feature>
<evidence type="ECO:0000256" key="5">
    <source>
        <dbReference type="ARBA" id="ARBA00022892"/>
    </source>
</evidence>
<reference evidence="14 15" key="1">
    <citation type="submission" date="2023-03" db="EMBL/GenBank/DDBJ databases">
        <title>Mating type loci evolution in Malassezia.</title>
        <authorList>
            <person name="Coelho M.A."/>
        </authorList>
    </citation>
    <scope>NUCLEOTIDE SEQUENCE [LARGE SCALE GENOMIC DNA]</scope>
    <source>
        <strain evidence="14 15">CBS 13387</strain>
    </source>
</reference>
<dbReference type="GO" id="GO:0006890">
    <property type="term" value="P:retrograde vesicle-mediated transport, Golgi to endoplasmic reticulum"/>
    <property type="evidence" value="ECO:0007669"/>
    <property type="project" value="InterPro"/>
</dbReference>
<keyword evidence="3 12" id="KW-0812">Transmembrane</keyword>
<dbReference type="EMBL" id="CP119923">
    <property type="protein sequence ID" value="WFD17608.1"/>
    <property type="molecule type" value="Genomic_DNA"/>
</dbReference>
<accession>A0AAJ5Z3F6</accession>
<keyword evidence="6 12" id="KW-1133">Transmembrane helix</keyword>
<keyword evidence="15" id="KW-1185">Reference proteome</keyword>
<comment type="similarity">
    <text evidence="9">Belongs to the SEC20 family.</text>
</comment>
<gene>
    <name evidence="14" type="primary">SEC20</name>
    <name evidence="14" type="ORF">MARU1_003667</name>
</gene>
<feature type="transmembrane region" description="Helical" evidence="12">
    <location>
        <begin position="205"/>
        <end position="228"/>
    </location>
</feature>
<evidence type="ECO:0000313" key="14">
    <source>
        <dbReference type="EMBL" id="WFD17608.1"/>
    </source>
</evidence>
<feature type="compositionally biased region" description="Low complexity" evidence="11">
    <location>
        <begin position="577"/>
        <end position="590"/>
    </location>
</feature>
<dbReference type="Proteomes" id="UP001217582">
    <property type="component" value="Chromosome 8"/>
</dbReference>
<dbReference type="PANTHER" id="PTHR12825:SF0">
    <property type="entry name" value="VESICLE TRANSPORT PROTEIN SEC20"/>
    <property type="match status" value="1"/>
</dbReference>
<evidence type="ECO:0000256" key="12">
    <source>
        <dbReference type="SAM" id="Phobius"/>
    </source>
</evidence>